<dbReference type="GO" id="GO:0047545">
    <property type="term" value="F:(S)-2-hydroxyglutarate dehydrogenase activity"/>
    <property type="evidence" value="ECO:0007669"/>
    <property type="project" value="TreeGrafter"/>
</dbReference>
<evidence type="ECO:0000256" key="4">
    <source>
        <dbReference type="ARBA" id="ARBA00023002"/>
    </source>
</evidence>
<evidence type="ECO:0000313" key="7">
    <source>
        <dbReference type="EMBL" id="EMI16963.1"/>
    </source>
</evidence>
<accession>M5RBU9</accession>
<evidence type="ECO:0000256" key="1">
    <source>
        <dbReference type="ARBA" id="ARBA00001974"/>
    </source>
</evidence>
<dbReference type="EMBL" id="ANOG01000885">
    <property type="protein sequence ID" value="EMI16963.1"/>
    <property type="molecule type" value="Genomic_DNA"/>
</dbReference>
<name>M5RBU9_9BACT</name>
<dbReference type="SUPFAM" id="SSF51905">
    <property type="entry name" value="FAD/NAD(P)-binding domain"/>
    <property type="match status" value="1"/>
</dbReference>
<gene>
    <name evidence="7" type="ORF">RMSM_06118</name>
</gene>
<dbReference type="Pfam" id="PF01266">
    <property type="entry name" value="DAO"/>
    <property type="match status" value="1"/>
</dbReference>
<keyword evidence="4 7" id="KW-0560">Oxidoreductase</keyword>
<keyword evidence="2" id="KW-0285">Flavoprotein</keyword>
<evidence type="ECO:0000256" key="5">
    <source>
        <dbReference type="ARBA" id="ARBA00037941"/>
    </source>
</evidence>
<keyword evidence="3" id="KW-0274">FAD</keyword>
<dbReference type="GO" id="GO:0008445">
    <property type="term" value="F:D-aspartate oxidase activity"/>
    <property type="evidence" value="ECO:0007669"/>
    <property type="project" value="UniProtKB-EC"/>
</dbReference>
<evidence type="ECO:0000256" key="2">
    <source>
        <dbReference type="ARBA" id="ARBA00022630"/>
    </source>
</evidence>
<dbReference type="InterPro" id="IPR036188">
    <property type="entry name" value="FAD/NAD-bd_sf"/>
</dbReference>
<dbReference type="Proteomes" id="UP000011991">
    <property type="component" value="Unassembled WGS sequence"/>
</dbReference>
<keyword evidence="8" id="KW-1185">Reference proteome</keyword>
<dbReference type="RefSeq" id="WP_008705177.1">
    <property type="nucleotide sequence ID" value="NZ_ANOG01000885.1"/>
</dbReference>
<dbReference type="Gene3D" id="3.50.50.60">
    <property type="entry name" value="FAD/NAD(P)-binding domain"/>
    <property type="match status" value="1"/>
</dbReference>
<organism evidence="7 8">
    <name type="scientific">Rhodopirellula maiorica SM1</name>
    <dbReference type="NCBI Taxonomy" id="1265738"/>
    <lineage>
        <taxon>Bacteria</taxon>
        <taxon>Pseudomonadati</taxon>
        <taxon>Planctomycetota</taxon>
        <taxon>Planctomycetia</taxon>
        <taxon>Pirellulales</taxon>
        <taxon>Pirellulaceae</taxon>
        <taxon>Novipirellula</taxon>
    </lineage>
</organism>
<comment type="cofactor">
    <cofactor evidence="1">
        <name>FAD</name>
        <dbReference type="ChEBI" id="CHEBI:57692"/>
    </cofactor>
</comment>
<feature type="domain" description="FAD dependent oxidoreductase" evidence="6">
    <location>
        <begin position="12"/>
        <end position="72"/>
    </location>
</feature>
<dbReference type="PANTHER" id="PTHR43104:SF2">
    <property type="entry name" value="L-2-HYDROXYGLUTARATE DEHYDROGENASE, MITOCHONDRIAL"/>
    <property type="match status" value="1"/>
</dbReference>
<dbReference type="AlphaFoldDB" id="M5RBU9"/>
<evidence type="ECO:0000256" key="3">
    <source>
        <dbReference type="ARBA" id="ARBA00022827"/>
    </source>
</evidence>
<dbReference type="InterPro" id="IPR006076">
    <property type="entry name" value="FAD-dep_OxRdtase"/>
</dbReference>
<dbReference type="PANTHER" id="PTHR43104">
    <property type="entry name" value="L-2-HYDROXYGLUTARATE DEHYDROGENASE, MITOCHONDRIAL"/>
    <property type="match status" value="1"/>
</dbReference>
<evidence type="ECO:0000259" key="6">
    <source>
        <dbReference type="Pfam" id="PF01266"/>
    </source>
</evidence>
<feature type="non-terminal residue" evidence="7">
    <location>
        <position position="84"/>
    </location>
</feature>
<comment type="similarity">
    <text evidence="5">Belongs to the L2HGDH family.</text>
</comment>
<dbReference type="EC" id="1.4.3.1" evidence="7"/>
<protein>
    <submittedName>
        <fullName evidence="7">FAD dependent oxidoreductase domain protein</fullName>
        <ecNumber evidence="7">1.4.3.1</ecNumber>
    </submittedName>
</protein>
<proteinExistence type="inferred from homology"/>
<dbReference type="GO" id="GO:0005737">
    <property type="term" value="C:cytoplasm"/>
    <property type="evidence" value="ECO:0007669"/>
    <property type="project" value="TreeGrafter"/>
</dbReference>
<sequence length="84" mass="8620">MIPNDSVPRTCDVVIIGGGIVGLATALTLIQRHPSLGVCVVEAESHVAAHQSGHNSGVLHSGIYYKPGSAKAITCRSGKALMEA</sequence>
<evidence type="ECO:0000313" key="8">
    <source>
        <dbReference type="Proteomes" id="UP000011991"/>
    </source>
</evidence>
<reference evidence="7 8" key="1">
    <citation type="journal article" date="2013" name="Mar. Genomics">
        <title>Expression of sulfatases in Rhodopirellula baltica and the diversity of sulfatases in the genus Rhodopirellula.</title>
        <authorList>
            <person name="Wegner C.E."/>
            <person name="Richter-Heitmann T."/>
            <person name="Klindworth A."/>
            <person name="Klockow C."/>
            <person name="Richter M."/>
            <person name="Achstetter T."/>
            <person name="Glockner F.O."/>
            <person name="Harder J."/>
        </authorList>
    </citation>
    <scope>NUCLEOTIDE SEQUENCE [LARGE SCALE GENOMIC DNA]</scope>
    <source>
        <strain evidence="7 8">SM1</strain>
    </source>
</reference>
<dbReference type="OrthoDB" id="9801699at2"/>
<comment type="caution">
    <text evidence="7">The sequence shown here is derived from an EMBL/GenBank/DDBJ whole genome shotgun (WGS) entry which is preliminary data.</text>
</comment>